<reference evidence="8" key="1">
    <citation type="submission" date="2021-02" db="EMBL/GenBank/DDBJ databases">
        <authorList>
            <person name="Nowell W R."/>
        </authorList>
    </citation>
    <scope>NUCLEOTIDE SEQUENCE</scope>
</reference>
<evidence type="ECO:0000256" key="1">
    <source>
        <dbReference type="ARBA" id="ARBA00022679"/>
    </source>
</evidence>
<dbReference type="GO" id="GO:0016779">
    <property type="term" value="F:nucleotidyltransferase activity"/>
    <property type="evidence" value="ECO:0007669"/>
    <property type="project" value="UniProtKB-KW"/>
</dbReference>
<feature type="compositionally biased region" description="Basic and acidic residues" evidence="6">
    <location>
        <begin position="529"/>
        <end position="550"/>
    </location>
</feature>
<dbReference type="PANTHER" id="PTHR37984:SF5">
    <property type="entry name" value="PROTEIN NYNRIN-LIKE"/>
    <property type="match status" value="1"/>
</dbReference>
<dbReference type="EMBL" id="CAJOBQ010004568">
    <property type="protein sequence ID" value="CAF4639299.1"/>
    <property type="molecule type" value="Genomic_DNA"/>
</dbReference>
<dbReference type="FunFam" id="3.30.420.10:FF:000032">
    <property type="entry name" value="Retrovirus-related Pol polyprotein from transposon 297-like Protein"/>
    <property type="match status" value="1"/>
</dbReference>
<dbReference type="Pfam" id="PF13975">
    <property type="entry name" value="gag-asp_proteas"/>
    <property type="match status" value="1"/>
</dbReference>
<dbReference type="SUPFAM" id="SSF53098">
    <property type="entry name" value="Ribonuclease H-like"/>
    <property type="match status" value="1"/>
</dbReference>
<keyword evidence="2" id="KW-0548">Nucleotidyltransferase</keyword>
<proteinExistence type="predicted"/>
<evidence type="ECO:0000256" key="2">
    <source>
        <dbReference type="ARBA" id="ARBA00022695"/>
    </source>
</evidence>
<dbReference type="PROSITE" id="PS50994">
    <property type="entry name" value="INTEGRASE"/>
    <property type="match status" value="1"/>
</dbReference>
<dbReference type="InterPro" id="IPR012337">
    <property type="entry name" value="RNaseH-like_sf"/>
</dbReference>
<dbReference type="InterPro" id="IPR041577">
    <property type="entry name" value="RT_RNaseH_2"/>
</dbReference>
<keyword evidence="1" id="KW-0808">Transferase</keyword>
<evidence type="ECO:0000256" key="3">
    <source>
        <dbReference type="ARBA" id="ARBA00022722"/>
    </source>
</evidence>
<dbReference type="GO" id="GO:0015074">
    <property type="term" value="P:DNA integration"/>
    <property type="evidence" value="ECO:0007669"/>
    <property type="project" value="InterPro"/>
</dbReference>
<dbReference type="InterPro" id="IPR001584">
    <property type="entry name" value="Integrase_cat-core"/>
</dbReference>
<evidence type="ECO:0000256" key="4">
    <source>
        <dbReference type="ARBA" id="ARBA00022759"/>
    </source>
</evidence>
<dbReference type="GO" id="GO:0004519">
    <property type="term" value="F:endonuclease activity"/>
    <property type="evidence" value="ECO:0007669"/>
    <property type="project" value="UniProtKB-KW"/>
</dbReference>
<dbReference type="SUPFAM" id="SSF50630">
    <property type="entry name" value="Acid proteases"/>
    <property type="match status" value="1"/>
</dbReference>
<evidence type="ECO:0000313" key="8">
    <source>
        <dbReference type="EMBL" id="CAF4639299.1"/>
    </source>
</evidence>
<protein>
    <recommendedName>
        <fullName evidence="7">Integrase catalytic domain-containing protein</fullName>
    </recommendedName>
</protein>
<dbReference type="CDD" id="cd09274">
    <property type="entry name" value="RNase_HI_RT_Ty3"/>
    <property type="match status" value="1"/>
</dbReference>
<evidence type="ECO:0000259" key="7">
    <source>
        <dbReference type="PROSITE" id="PS50994"/>
    </source>
</evidence>
<evidence type="ECO:0000313" key="9">
    <source>
        <dbReference type="Proteomes" id="UP000663862"/>
    </source>
</evidence>
<dbReference type="Pfam" id="PF17921">
    <property type="entry name" value="Integrase_H2C2"/>
    <property type="match status" value="1"/>
</dbReference>
<gene>
    <name evidence="8" type="ORF">TSG867_LOCUS30085</name>
</gene>
<dbReference type="CDD" id="cd00303">
    <property type="entry name" value="retropepsin_like"/>
    <property type="match status" value="1"/>
</dbReference>
<dbReference type="Gene3D" id="3.30.70.270">
    <property type="match status" value="1"/>
</dbReference>
<dbReference type="Pfam" id="PF17919">
    <property type="entry name" value="RT_RNaseH_2"/>
    <property type="match status" value="1"/>
</dbReference>
<evidence type="ECO:0000256" key="6">
    <source>
        <dbReference type="SAM" id="MobiDB-lite"/>
    </source>
</evidence>
<dbReference type="GO" id="GO:0003676">
    <property type="term" value="F:nucleic acid binding"/>
    <property type="evidence" value="ECO:0007669"/>
    <property type="project" value="InterPro"/>
</dbReference>
<dbReference type="InterPro" id="IPR036397">
    <property type="entry name" value="RNaseH_sf"/>
</dbReference>
<dbReference type="SUPFAM" id="SSF56672">
    <property type="entry name" value="DNA/RNA polymerases"/>
    <property type="match status" value="1"/>
</dbReference>
<dbReference type="AlphaFoldDB" id="A0A821EQ89"/>
<dbReference type="InterPro" id="IPR043502">
    <property type="entry name" value="DNA/RNA_pol_sf"/>
</dbReference>
<organism evidence="8 9">
    <name type="scientific">Rotaria socialis</name>
    <dbReference type="NCBI Taxonomy" id="392032"/>
    <lineage>
        <taxon>Eukaryota</taxon>
        <taxon>Metazoa</taxon>
        <taxon>Spiralia</taxon>
        <taxon>Gnathifera</taxon>
        <taxon>Rotifera</taxon>
        <taxon>Eurotatoria</taxon>
        <taxon>Bdelloidea</taxon>
        <taxon>Philodinida</taxon>
        <taxon>Philodinidae</taxon>
        <taxon>Rotaria</taxon>
    </lineage>
</organism>
<dbReference type="Pfam" id="PF00665">
    <property type="entry name" value="rve"/>
    <property type="match status" value="1"/>
</dbReference>
<dbReference type="InterPro" id="IPR043128">
    <property type="entry name" value="Rev_trsase/Diguanyl_cyclase"/>
</dbReference>
<dbReference type="Gene3D" id="1.10.340.70">
    <property type="match status" value="1"/>
</dbReference>
<keyword evidence="3" id="KW-0540">Nuclease</keyword>
<dbReference type="InterPro" id="IPR041588">
    <property type="entry name" value="Integrase_H2C2"/>
</dbReference>
<keyword evidence="4" id="KW-0378">Hydrolase</keyword>
<dbReference type="FunFam" id="3.10.20.370:FF:000001">
    <property type="entry name" value="Retrovirus-related Pol polyprotein from transposon 17.6-like protein"/>
    <property type="match status" value="1"/>
</dbReference>
<comment type="caution">
    <text evidence="8">The sequence shown here is derived from an EMBL/GenBank/DDBJ whole genome shotgun (WGS) entry which is preliminary data.</text>
</comment>
<name>A0A821EQ89_9BILA</name>
<dbReference type="Gene3D" id="2.40.70.10">
    <property type="entry name" value="Acid Proteases"/>
    <property type="match status" value="1"/>
</dbReference>
<dbReference type="FunFam" id="3.30.70.270:FF:000020">
    <property type="entry name" value="Transposon Tf2-6 polyprotein-like Protein"/>
    <property type="match status" value="1"/>
</dbReference>
<dbReference type="InterPro" id="IPR021109">
    <property type="entry name" value="Peptidase_aspartic_dom_sf"/>
</dbReference>
<keyword evidence="5" id="KW-0511">Multifunctional enzyme</keyword>
<feature type="region of interest" description="Disordered" evidence="6">
    <location>
        <begin position="529"/>
        <end position="551"/>
    </location>
</feature>
<accession>A0A821EQ89</accession>
<feature type="domain" description="Integrase catalytic" evidence="7">
    <location>
        <begin position="732"/>
        <end position="895"/>
    </location>
</feature>
<evidence type="ECO:0000256" key="5">
    <source>
        <dbReference type="ARBA" id="ARBA00023268"/>
    </source>
</evidence>
<dbReference type="FunFam" id="1.10.340.70:FF:000001">
    <property type="entry name" value="Retrovirus-related Pol polyprotein from transposon gypsy-like Protein"/>
    <property type="match status" value="1"/>
</dbReference>
<dbReference type="Proteomes" id="UP000663862">
    <property type="component" value="Unassembled WGS sequence"/>
</dbReference>
<dbReference type="PANTHER" id="PTHR37984">
    <property type="entry name" value="PROTEIN CBG26694"/>
    <property type="match status" value="1"/>
</dbReference>
<dbReference type="Gene3D" id="3.10.20.370">
    <property type="match status" value="1"/>
</dbReference>
<dbReference type="Gene3D" id="3.30.420.10">
    <property type="entry name" value="Ribonuclease H-like superfamily/Ribonuclease H"/>
    <property type="match status" value="1"/>
</dbReference>
<sequence>MVDTGATSTFIKAAIVHNIKHRRITPTQTRTTLADGHSTLIILGIVPLLVKINHVPTYVRAFVAENLTADMILGMDWCSKNNVEVYARKKEVVVWHHRLGRTTAHFNEQASVDVELADKICLQPYEEKVVQVNVALSSAQLVCFEPDIAECTKRAIASYTAVLTVNKCSSNVLLFNRTNLPNTIRKGTKLGSIYFMSDQTNTHTLLDNKTEHVGMTSTNSELKPQANEVNAVIDKLTEHITNNQDRHDFLDILHQFRHTFDTSKATQAHVTIHHTIPTADARPTSVRPFYKTPQQRETLHNECVIAVEKVEFLSHIITVAGIEPSPDKIQAILDIPSPKTLTQANRFIGKIGYYRKFIKDFAKIAAPIHKVTNKPGPKKREFYWAEEQQLAFDRFKQILTTPPLFLNFPDKSTPFILSTDASKVRVGGVLKQVVNGNLKVNYYLSRLLSQTESRYSTTEREALAIMWCLDKLRYYIGDSTITINTDHKPLVNFHKKLSFANKRVDSYLLKMQDMLPQIVEIKYKPGKENNDADYMTRQDDQGRDDKDEWPRGTVTWDDEVIATACTRSKTKQQQQPLLPTNDTVVLNTPIATKASTKSIPAATTPIDLTHDRIRQAQEGDSNITTIVKQLTDGKKNDHFCFQDNILFRLIRKKGRGTLSKVAYLPNSLISTAMDAFHDHPLSGHFGTTRTFNKLKARYWWPQMRRAVEQHIRSCDKCARHNIRRTKEDGHLKNIQPPDDVFQIVHMDFWGPMTTSDDGNRYVLVLTDNLSKYVIAEAYPDCTAKTAAKFFVEKYILVHGAPERLITDNGTHFSNALMKTITQTTNIKHAFSASYHPQTNGQVERFNATFSAQLAKYCNKEKSDWDVFLQQVVNAYNTGIHATTGFAPYELAFGRKFRSPFDSTSPVVKLSRATDFYKYLQRSRKIIINAACENIRQQHHLSKQRYDTNRKDTTYDIGDLVYVKVCSNRHKLDERWLGPFEIIQRCGDQNYIVGEQGTTRTDRCHVSQLRQVVERHNVALLAN</sequence>
<dbReference type="InterPro" id="IPR050951">
    <property type="entry name" value="Retrovirus_Pol_polyprotein"/>
</dbReference>
<keyword evidence="4" id="KW-0255">Endonuclease</keyword>